<protein>
    <submittedName>
        <fullName evidence="11">Cytochrome P450 81D11-like</fullName>
    </submittedName>
</protein>
<keyword evidence="10" id="KW-1185">Reference proteome</keyword>
<keyword evidence="4 8" id="KW-0560">Oxidoreductase</keyword>
<dbReference type="InterPro" id="IPR036396">
    <property type="entry name" value="Cyt_P450_sf"/>
</dbReference>
<dbReference type="InterPro" id="IPR017972">
    <property type="entry name" value="Cyt_P450_CS"/>
</dbReference>
<keyword evidence="2 7" id="KW-0349">Heme</keyword>
<name>A0AAJ6UXI3_POPEU</name>
<dbReference type="RefSeq" id="XP_011037157.1">
    <property type="nucleotide sequence ID" value="XM_011038855.1"/>
</dbReference>
<dbReference type="SUPFAM" id="SSF48264">
    <property type="entry name" value="Cytochrome P450"/>
    <property type="match status" value="1"/>
</dbReference>
<dbReference type="PANTHER" id="PTHR47947:SF13">
    <property type="entry name" value="CYTOCHROME P450, FAMILY 81, SUBFAMILY K, POLYPEPTIDE 1-RELATED"/>
    <property type="match status" value="1"/>
</dbReference>
<dbReference type="AlphaFoldDB" id="A0AAJ6UXI3"/>
<sequence>MLPNKLCFTMDYMYYCLAFFLSSFLLFKLVFQRNPNLPPSPFGFPIIGHLHLVSKPPMHKVLAILSNKCGPIFTLKLGSRNIVAVCSLSAAEECFIKNDIVFANRPQSIFVHYWSYNYAAFLFAPYGHLWRTLRRFSVTELFSRSCLDRSTAITEEVRTLLRLVLSKVSDDGAKKVDLNYFFTITSLNVIMKMNAGKKWVEETIYSQSPLSMCIESGKQCIEDVQKIFPSNPGTSLLDFFPFMKWFGYKGEEGSVVKGYKERDEFLQGLIEEVKRKETSSVTSLPAEGVKHQTTVIESLLALQKSDPELYTDEVVKGTMATLYLAGVDTVDFTTEWAMTFLLNHPERLERVKAEIDREVGHERLVQESDLPKLRYVRCVVNETLRLYPPAPLLLPHAPSEDCIIGGYKIPRGTIVMVNAWAIHRDPKLWEDPESFKPERFEGLNNEGEKQGFIPFGIGRRACPGNHMAMRRVMLALAALIQCFEWERVGKELVDMSIVDALISVQKAKPLEAICTPRPFTTTLISPP</sequence>
<feature type="transmembrane region" description="Helical" evidence="9">
    <location>
        <begin position="12"/>
        <end position="31"/>
    </location>
</feature>
<dbReference type="InterPro" id="IPR050651">
    <property type="entry name" value="Plant_Cytochrome_P450_Monoox"/>
</dbReference>
<evidence type="ECO:0000256" key="4">
    <source>
        <dbReference type="ARBA" id="ARBA00023002"/>
    </source>
</evidence>
<dbReference type="GO" id="GO:0004497">
    <property type="term" value="F:monooxygenase activity"/>
    <property type="evidence" value="ECO:0007669"/>
    <property type="project" value="UniProtKB-KW"/>
</dbReference>
<feature type="binding site" description="axial binding residue" evidence="7">
    <location>
        <position position="462"/>
    </location>
    <ligand>
        <name>heme</name>
        <dbReference type="ChEBI" id="CHEBI:30413"/>
    </ligand>
    <ligandPart>
        <name>Fe</name>
        <dbReference type="ChEBI" id="CHEBI:18248"/>
    </ligandPart>
</feature>
<evidence type="ECO:0000256" key="1">
    <source>
        <dbReference type="ARBA" id="ARBA00010617"/>
    </source>
</evidence>
<dbReference type="Gene3D" id="1.10.630.10">
    <property type="entry name" value="Cytochrome P450"/>
    <property type="match status" value="1"/>
</dbReference>
<dbReference type="PROSITE" id="PS00086">
    <property type="entry name" value="CYTOCHROME_P450"/>
    <property type="match status" value="1"/>
</dbReference>
<comment type="cofactor">
    <cofactor evidence="7">
        <name>heme</name>
        <dbReference type="ChEBI" id="CHEBI:30413"/>
    </cofactor>
</comment>
<evidence type="ECO:0000256" key="5">
    <source>
        <dbReference type="ARBA" id="ARBA00023004"/>
    </source>
</evidence>
<dbReference type="Pfam" id="PF00067">
    <property type="entry name" value="p450"/>
    <property type="match status" value="1"/>
</dbReference>
<dbReference type="GeneID" id="105134450"/>
<comment type="similarity">
    <text evidence="1 8">Belongs to the cytochrome P450 family.</text>
</comment>
<dbReference type="FunFam" id="1.10.630.10:FF:000081">
    <property type="entry name" value="Cytochrome P450 CYP81N5"/>
    <property type="match status" value="1"/>
</dbReference>
<keyword evidence="9" id="KW-0472">Membrane</keyword>
<dbReference type="GO" id="GO:0016705">
    <property type="term" value="F:oxidoreductase activity, acting on paired donors, with incorporation or reduction of molecular oxygen"/>
    <property type="evidence" value="ECO:0007669"/>
    <property type="project" value="InterPro"/>
</dbReference>
<evidence type="ECO:0000256" key="3">
    <source>
        <dbReference type="ARBA" id="ARBA00022723"/>
    </source>
</evidence>
<keyword evidence="9" id="KW-0812">Transmembrane</keyword>
<dbReference type="Proteomes" id="UP000694918">
    <property type="component" value="Unplaced"/>
</dbReference>
<dbReference type="GO" id="GO:0020037">
    <property type="term" value="F:heme binding"/>
    <property type="evidence" value="ECO:0007669"/>
    <property type="project" value="InterPro"/>
</dbReference>
<dbReference type="InterPro" id="IPR002401">
    <property type="entry name" value="Cyt_P450_E_grp-I"/>
</dbReference>
<keyword evidence="5 7" id="KW-0408">Iron</keyword>
<evidence type="ECO:0000256" key="6">
    <source>
        <dbReference type="ARBA" id="ARBA00023033"/>
    </source>
</evidence>
<keyword evidence="3 7" id="KW-0479">Metal-binding</keyword>
<gene>
    <name evidence="11" type="primary">LOC105134450</name>
</gene>
<organism evidence="10 11">
    <name type="scientific">Populus euphratica</name>
    <name type="common">Euphrates poplar</name>
    <dbReference type="NCBI Taxonomy" id="75702"/>
    <lineage>
        <taxon>Eukaryota</taxon>
        <taxon>Viridiplantae</taxon>
        <taxon>Streptophyta</taxon>
        <taxon>Embryophyta</taxon>
        <taxon>Tracheophyta</taxon>
        <taxon>Spermatophyta</taxon>
        <taxon>Magnoliopsida</taxon>
        <taxon>eudicotyledons</taxon>
        <taxon>Gunneridae</taxon>
        <taxon>Pentapetalae</taxon>
        <taxon>rosids</taxon>
        <taxon>fabids</taxon>
        <taxon>Malpighiales</taxon>
        <taxon>Salicaceae</taxon>
        <taxon>Saliceae</taxon>
        <taxon>Populus</taxon>
    </lineage>
</organism>
<evidence type="ECO:0000313" key="10">
    <source>
        <dbReference type="Proteomes" id="UP000694918"/>
    </source>
</evidence>
<evidence type="ECO:0000256" key="7">
    <source>
        <dbReference type="PIRSR" id="PIRSR602401-1"/>
    </source>
</evidence>
<dbReference type="KEGG" id="peu:105134450"/>
<evidence type="ECO:0000256" key="2">
    <source>
        <dbReference type="ARBA" id="ARBA00022617"/>
    </source>
</evidence>
<reference evidence="11" key="1">
    <citation type="submission" date="2025-08" db="UniProtKB">
        <authorList>
            <consortium name="RefSeq"/>
        </authorList>
    </citation>
    <scope>IDENTIFICATION</scope>
</reference>
<dbReference type="PRINTS" id="PR00463">
    <property type="entry name" value="EP450I"/>
</dbReference>
<proteinExistence type="inferred from homology"/>
<dbReference type="PANTHER" id="PTHR47947">
    <property type="entry name" value="CYTOCHROME P450 82C3-RELATED"/>
    <property type="match status" value="1"/>
</dbReference>
<evidence type="ECO:0000313" key="11">
    <source>
        <dbReference type="RefSeq" id="XP_011037157.1"/>
    </source>
</evidence>
<dbReference type="PRINTS" id="PR00385">
    <property type="entry name" value="P450"/>
</dbReference>
<dbReference type="GO" id="GO:0005506">
    <property type="term" value="F:iron ion binding"/>
    <property type="evidence" value="ECO:0007669"/>
    <property type="project" value="InterPro"/>
</dbReference>
<evidence type="ECO:0000256" key="8">
    <source>
        <dbReference type="RuleBase" id="RU000461"/>
    </source>
</evidence>
<dbReference type="InterPro" id="IPR001128">
    <property type="entry name" value="Cyt_P450"/>
</dbReference>
<keyword evidence="6 8" id="KW-0503">Monooxygenase</keyword>
<keyword evidence="9" id="KW-1133">Transmembrane helix</keyword>
<accession>A0AAJ6UXI3</accession>
<evidence type="ECO:0000256" key="9">
    <source>
        <dbReference type="SAM" id="Phobius"/>
    </source>
</evidence>